<evidence type="ECO:0000313" key="1">
    <source>
        <dbReference type="EMBL" id="AGF78523.1"/>
    </source>
</evidence>
<organism evidence="1 2">
    <name type="scientific">Desulfocapsa sulfexigens (strain DSM 10523 / SB164P1)</name>
    <dbReference type="NCBI Taxonomy" id="1167006"/>
    <lineage>
        <taxon>Bacteria</taxon>
        <taxon>Pseudomonadati</taxon>
        <taxon>Thermodesulfobacteriota</taxon>
        <taxon>Desulfobulbia</taxon>
        <taxon>Desulfobulbales</taxon>
        <taxon>Desulfocapsaceae</taxon>
        <taxon>Desulfocapsa</taxon>
    </lineage>
</organism>
<sequence>MWKPHTNYSAGVIISTVQTRKELAEFIELPWRIYEDFPLWVPPLKSSVAGLLDRKKHPFWKFSKGEFFLARRNGQTIGRIIALVDNNYNAYHDEKMGAWGFFECENDPEAALALFQAVEQWVIEEGMTFLRGPLNPSTNYETGLLIQGFDKPPALMMSYNPPYYLELIHAAGFRKEKDLFSYRFTKDIEVPEWVFSLSDKLYQKGDVSIYYPKKWTKEDIHLLCSVYHECWKDNWGFVPTTEDEEIELAKNLLPILEPEFAFFMYYKNELAGICLFLPDFNPLLKRFNGKLGISALFKKVLYESEITGFRALLFGIKEQYRQMGLPLLAFKYLIDLIQKLPKYQYAELGWSLEDNDAMNRLYEDGGLKPDKRYRVYEKDLI</sequence>
<dbReference type="AlphaFoldDB" id="M1P4Y2"/>
<keyword evidence="2" id="KW-1185">Reference proteome</keyword>
<dbReference type="EMBL" id="CP003985">
    <property type="protein sequence ID" value="AGF78523.1"/>
    <property type="molecule type" value="Genomic_DNA"/>
</dbReference>
<dbReference type="KEGG" id="dsf:UWK_01973"/>
<dbReference type="SUPFAM" id="SSF55729">
    <property type="entry name" value="Acyl-CoA N-acyltransferases (Nat)"/>
    <property type="match status" value="1"/>
</dbReference>
<accession>M1P4Y2</accession>
<dbReference type="PANTHER" id="PTHR41368:SF1">
    <property type="entry name" value="PROTEIN YGHO"/>
    <property type="match status" value="1"/>
</dbReference>
<evidence type="ECO:0000313" key="2">
    <source>
        <dbReference type="Proteomes" id="UP000011721"/>
    </source>
</evidence>
<protein>
    <recommendedName>
        <fullName evidence="3">N-acetyltransferase domain-containing protein</fullName>
    </recommendedName>
</protein>
<dbReference type="STRING" id="1167006.UWK_01973"/>
<dbReference type="RefSeq" id="WP_015404214.1">
    <property type="nucleotide sequence ID" value="NC_020304.1"/>
</dbReference>
<dbReference type="InterPro" id="IPR039968">
    <property type="entry name" value="BcerS-like"/>
</dbReference>
<dbReference type="eggNOG" id="COG0456">
    <property type="taxonomic scope" value="Bacteria"/>
</dbReference>
<dbReference type="Proteomes" id="UP000011721">
    <property type="component" value="Chromosome"/>
</dbReference>
<proteinExistence type="predicted"/>
<dbReference type="HOGENOM" id="CLU_053649_0_0_7"/>
<dbReference type="Gene3D" id="3.40.630.30">
    <property type="match status" value="1"/>
</dbReference>
<reference evidence="2" key="1">
    <citation type="journal article" date="2013" name="Stand. Genomic Sci.">
        <title>Complete genome sequence of Desulfocapsa sulfexigens, a marine deltaproteobacterium specialized in disproportionating inorganic sulfur compounds.</title>
        <authorList>
            <person name="Finster K.W."/>
            <person name="Kjeldsen K.U."/>
            <person name="Kube M."/>
            <person name="Reinhardt R."/>
            <person name="Mussmann M."/>
            <person name="Amann R."/>
            <person name="Schreiber L."/>
        </authorList>
    </citation>
    <scope>NUCLEOTIDE SEQUENCE [LARGE SCALE GENOMIC DNA]</scope>
    <source>
        <strain evidence="2">DSM 10523 / SB164P1</strain>
    </source>
</reference>
<dbReference type="PATRIC" id="fig|1167006.5.peg.2163"/>
<evidence type="ECO:0008006" key="3">
    <source>
        <dbReference type="Google" id="ProtNLM"/>
    </source>
</evidence>
<gene>
    <name evidence="1" type="ordered locus">UWK_01973</name>
</gene>
<dbReference type="PANTHER" id="PTHR41368">
    <property type="entry name" value="PROTEIN YGHO"/>
    <property type="match status" value="1"/>
</dbReference>
<dbReference type="InterPro" id="IPR016181">
    <property type="entry name" value="Acyl_CoA_acyltransferase"/>
</dbReference>
<dbReference type="OrthoDB" id="9806005at2"/>
<name>M1P4Y2_DESSD</name>